<reference evidence="2" key="2">
    <citation type="submission" date="2015-01" db="EMBL/GenBank/DDBJ databases">
        <title>Evolutionary Origins and Diversification of the Mycorrhizal Mutualists.</title>
        <authorList>
            <consortium name="DOE Joint Genome Institute"/>
            <consortium name="Mycorrhizal Genomics Consortium"/>
            <person name="Kohler A."/>
            <person name="Kuo A."/>
            <person name="Nagy L.G."/>
            <person name="Floudas D."/>
            <person name="Copeland A."/>
            <person name="Barry K.W."/>
            <person name="Cichocki N."/>
            <person name="Veneault-Fourrey C."/>
            <person name="LaButti K."/>
            <person name="Lindquist E.A."/>
            <person name="Lipzen A."/>
            <person name="Lundell T."/>
            <person name="Morin E."/>
            <person name="Murat C."/>
            <person name="Riley R."/>
            <person name="Ohm R."/>
            <person name="Sun H."/>
            <person name="Tunlid A."/>
            <person name="Henrissat B."/>
            <person name="Grigoriev I.V."/>
            <person name="Hibbett D.S."/>
            <person name="Martin F."/>
        </authorList>
    </citation>
    <scope>NUCLEOTIDE SEQUENCE [LARGE SCALE GENOMIC DNA]</scope>
    <source>
        <strain evidence="2">h7</strain>
    </source>
</reference>
<organism evidence="1 2">
    <name type="scientific">Hebeloma cylindrosporum</name>
    <dbReference type="NCBI Taxonomy" id="76867"/>
    <lineage>
        <taxon>Eukaryota</taxon>
        <taxon>Fungi</taxon>
        <taxon>Dikarya</taxon>
        <taxon>Basidiomycota</taxon>
        <taxon>Agaricomycotina</taxon>
        <taxon>Agaricomycetes</taxon>
        <taxon>Agaricomycetidae</taxon>
        <taxon>Agaricales</taxon>
        <taxon>Agaricineae</taxon>
        <taxon>Hymenogastraceae</taxon>
        <taxon>Hebeloma</taxon>
    </lineage>
</organism>
<evidence type="ECO:0000313" key="1">
    <source>
        <dbReference type="EMBL" id="KIM43802.1"/>
    </source>
</evidence>
<keyword evidence="2" id="KW-1185">Reference proteome</keyword>
<dbReference type="HOGENOM" id="CLU_1482155_0_0_1"/>
<proteinExistence type="predicted"/>
<dbReference type="Proteomes" id="UP000053424">
    <property type="component" value="Unassembled WGS sequence"/>
</dbReference>
<dbReference type="EMBL" id="KN831775">
    <property type="protein sequence ID" value="KIM43802.1"/>
    <property type="molecule type" value="Genomic_DNA"/>
</dbReference>
<accession>A0A0C2YRZ2</accession>
<evidence type="ECO:0000313" key="2">
    <source>
        <dbReference type="Proteomes" id="UP000053424"/>
    </source>
</evidence>
<name>A0A0C2YRZ2_HEBCY</name>
<dbReference type="AlphaFoldDB" id="A0A0C2YRZ2"/>
<gene>
    <name evidence="1" type="ORF">M413DRAFT_26097</name>
</gene>
<sequence>MRRRIRRMKRIRRTRSASALPLVPAPVPAPPPTIPEDLLGIPTHGYLYPRLSFSRYLQPCLAVVAVGKPNQLPQIENLDEIFLNPNHYPVHPAIVVSGGNRYLIVSYFDHSLDINLTLLDISQHAPWRGEVLVVSLGQHVRVRVRPVGSIKVINDAIRLYLENCTEARKAEVELPSLLFVPQ</sequence>
<dbReference type="OrthoDB" id="3066608at2759"/>
<reference evidence="1 2" key="1">
    <citation type="submission" date="2014-04" db="EMBL/GenBank/DDBJ databases">
        <authorList>
            <consortium name="DOE Joint Genome Institute"/>
            <person name="Kuo A."/>
            <person name="Gay G."/>
            <person name="Dore J."/>
            <person name="Kohler A."/>
            <person name="Nagy L.G."/>
            <person name="Floudas D."/>
            <person name="Copeland A."/>
            <person name="Barry K.W."/>
            <person name="Cichocki N."/>
            <person name="Veneault-Fourrey C."/>
            <person name="LaButti K."/>
            <person name="Lindquist E.A."/>
            <person name="Lipzen A."/>
            <person name="Lundell T."/>
            <person name="Morin E."/>
            <person name="Murat C."/>
            <person name="Sun H."/>
            <person name="Tunlid A."/>
            <person name="Henrissat B."/>
            <person name="Grigoriev I.V."/>
            <person name="Hibbett D.S."/>
            <person name="Martin F."/>
            <person name="Nordberg H.P."/>
            <person name="Cantor M.N."/>
            <person name="Hua S.X."/>
        </authorList>
    </citation>
    <scope>NUCLEOTIDE SEQUENCE [LARGE SCALE GENOMIC DNA]</scope>
    <source>
        <strain evidence="2">h7</strain>
    </source>
</reference>
<protein>
    <submittedName>
        <fullName evidence="1">Uncharacterized protein</fullName>
    </submittedName>
</protein>